<dbReference type="RefSeq" id="WP_120329514.1">
    <property type="nucleotide sequence ID" value="NZ_JBFAVT010000019.1"/>
</dbReference>
<sequence length="71" mass="7330">MSAVHEPRPRAALPGSLVLPGRRAEIPAGAATLPGRPRAWGPTTAGVGRRDRPRPPPRARARAGAGEPAGR</sequence>
<evidence type="ECO:0000313" key="3">
    <source>
        <dbReference type="Proteomes" id="UP000285744"/>
    </source>
</evidence>
<proteinExistence type="predicted"/>
<organism evidence="2 3">
    <name type="scientific">Micromonospora globbae</name>
    <dbReference type="NCBI Taxonomy" id="1894969"/>
    <lineage>
        <taxon>Bacteria</taxon>
        <taxon>Bacillati</taxon>
        <taxon>Actinomycetota</taxon>
        <taxon>Actinomycetes</taxon>
        <taxon>Micromonosporales</taxon>
        <taxon>Micromonosporaceae</taxon>
        <taxon>Micromonospora</taxon>
    </lineage>
</organism>
<dbReference type="AlphaFoldDB" id="A0A420F016"/>
<name>A0A420F016_9ACTN</name>
<accession>A0A420F016</accession>
<comment type="caution">
    <text evidence="2">The sequence shown here is derived from an EMBL/GenBank/DDBJ whole genome shotgun (WGS) entry which is preliminary data.</text>
</comment>
<gene>
    <name evidence="2" type="ORF">D7I43_17180</name>
</gene>
<dbReference type="EMBL" id="RAQQ01000011">
    <property type="protein sequence ID" value="RKF26299.1"/>
    <property type="molecule type" value="Genomic_DNA"/>
</dbReference>
<reference evidence="2 3" key="1">
    <citation type="journal article" date="2018" name="Int. J. Syst. Evol. Microbiol.">
        <title>Micromonospora globbae sp. nov., an endophytic actinomycete isolated from roots of Globba winitii C. H. Wright.</title>
        <authorList>
            <person name="Kuncharoen N."/>
            <person name="Pittayakhajonwut P."/>
            <person name="Tanasupawat S."/>
        </authorList>
    </citation>
    <scope>NUCLEOTIDE SEQUENCE [LARGE SCALE GENOMIC DNA]</scope>
    <source>
        <strain evidence="2 3">WPS1-2</strain>
    </source>
</reference>
<feature type="region of interest" description="Disordered" evidence="1">
    <location>
        <begin position="28"/>
        <end position="71"/>
    </location>
</feature>
<evidence type="ECO:0000256" key="1">
    <source>
        <dbReference type="SAM" id="MobiDB-lite"/>
    </source>
</evidence>
<protein>
    <submittedName>
        <fullName evidence="2">Uncharacterized protein</fullName>
    </submittedName>
</protein>
<evidence type="ECO:0000313" key="2">
    <source>
        <dbReference type="EMBL" id="RKF26299.1"/>
    </source>
</evidence>
<feature type="compositionally biased region" description="Low complexity" evidence="1">
    <location>
        <begin position="62"/>
        <end position="71"/>
    </location>
</feature>
<dbReference type="Proteomes" id="UP000285744">
    <property type="component" value="Unassembled WGS sequence"/>
</dbReference>